<dbReference type="OrthoDB" id="2094832at2759"/>
<dbReference type="GO" id="GO:0016740">
    <property type="term" value="F:transferase activity"/>
    <property type="evidence" value="ECO:0007669"/>
    <property type="project" value="UniProtKB-KW"/>
</dbReference>
<comment type="similarity">
    <text evidence="4">Belongs to the class I-like SAM-binding methyltransferase superfamily.</text>
</comment>
<evidence type="ECO:0000256" key="3">
    <source>
        <dbReference type="ARBA" id="ARBA00022691"/>
    </source>
</evidence>
<proteinExistence type="inferred from homology"/>
<protein>
    <recommendedName>
        <fullName evidence="8">Methyltransferase domain-containing protein</fullName>
    </recommendedName>
</protein>
<evidence type="ECO:0000256" key="1">
    <source>
        <dbReference type="ARBA" id="ARBA00005179"/>
    </source>
</evidence>
<evidence type="ECO:0000313" key="7">
    <source>
        <dbReference type="Proteomes" id="UP000308199"/>
    </source>
</evidence>
<dbReference type="AlphaFoldDB" id="A0A4V3XDT5"/>
<sequence>MTTAQITRELDNQPLPLEPLDPSLFRPSPTEWAFLREAISVDEEEVRKRVLVAQNETYTRYPYPCIRWFHFTNLFMSTNPIYPTVLAAAKASGDTLFLDLGCCMGTDVRKLVKDGYPPERVAGCDLRRAFIDACYTLFNDSPSTCAITFLTSDIFEINLDPSPPHPSTRPFNEATSLDDLRGRLSHVYSGALFHLFNEETQSALAARLARLLRVPPGRAIGDAPAAGGIIFGRHQGKETPGLIDDAMGRYEKAFIFCPFFF</sequence>
<dbReference type="Gene3D" id="3.40.50.150">
    <property type="entry name" value="Vaccinia Virus protein VP39"/>
    <property type="match status" value="1"/>
</dbReference>
<dbReference type="SUPFAM" id="SSF53335">
    <property type="entry name" value="S-adenosyl-L-methionine-dependent methyltransferases"/>
    <property type="match status" value="1"/>
</dbReference>
<evidence type="ECO:0000313" key="6">
    <source>
        <dbReference type="EMBL" id="THH11013.1"/>
    </source>
</evidence>
<comment type="caution">
    <text evidence="6">The sequence shown here is derived from an EMBL/GenBank/DDBJ whole genome shotgun (WGS) entry which is preliminary data.</text>
</comment>
<evidence type="ECO:0000256" key="2">
    <source>
        <dbReference type="ARBA" id="ARBA00022679"/>
    </source>
</evidence>
<keyword evidence="2" id="KW-0808">Transferase</keyword>
<keyword evidence="3" id="KW-0949">S-adenosyl-L-methionine</keyword>
<dbReference type="Proteomes" id="UP000308199">
    <property type="component" value="Unassembled WGS sequence"/>
</dbReference>
<feature type="region of interest" description="Disordered" evidence="5">
    <location>
        <begin position="1"/>
        <end position="22"/>
    </location>
</feature>
<dbReference type="InterPro" id="IPR029063">
    <property type="entry name" value="SAM-dependent_MTases_sf"/>
</dbReference>
<organism evidence="6 7">
    <name type="scientific">Phellinidium pouzarii</name>
    <dbReference type="NCBI Taxonomy" id="167371"/>
    <lineage>
        <taxon>Eukaryota</taxon>
        <taxon>Fungi</taxon>
        <taxon>Dikarya</taxon>
        <taxon>Basidiomycota</taxon>
        <taxon>Agaricomycotina</taxon>
        <taxon>Agaricomycetes</taxon>
        <taxon>Hymenochaetales</taxon>
        <taxon>Hymenochaetaceae</taxon>
        <taxon>Phellinidium</taxon>
    </lineage>
</organism>
<keyword evidence="7" id="KW-1185">Reference proteome</keyword>
<reference evidence="6 7" key="1">
    <citation type="submission" date="2019-02" db="EMBL/GenBank/DDBJ databases">
        <title>Genome sequencing of the rare red list fungi Phellinidium pouzarii.</title>
        <authorList>
            <person name="Buettner E."/>
            <person name="Kellner H."/>
        </authorList>
    </citation>
    <scope>NUCLEOTIDE SEQUENCE [LARGE SCALE GENOMIC DNA]</scope>
    <source>
        <strain evidence="6 7">DSM 108285</strain>
    </source>
</reference>
<dbReference type="EMBL" id="SGPK01000022">
    <property type="protein sequence ID" value="THH11013.1"/>
    <property type="molecule type" value="Genomic_DNA"/>
</dbReference>
<comment type="pathway">
    <text evidence="1">Secondary metabolite biosynthesis.</text>
</comment>
<evidence type="ECO:0000256" key="5">
    <source>
        <dbReference type="SAM" id="MobiDB-lite"/>
    </source>
</evidence>
<gene>
    <name evidence="6" type="ORF">EW145_g923</name>
</gene>
<dbReference type="InterPro" id="IPR051654">
    <property type="entry name" value="Meroterpenoid_MTases"/>
</dbReference>
<name>A0A4V3XDT5_9AGAM</name>
<evidence type="ECO:0000256" key="4">
    <source>
        <dbReference type="ARBA" id="ARBA00038314"/>
    </source>
</evidence>
<evidence type="ECO:0008006" key="8">
    <source>
        <dbReference type="Google" id="ProtNLM"/>
    </source>
</evidence>
<dbReference type="PANTHER" id="PTHR35897:SF1">
    <property type="entry name" value="METHYLTRANSFERASE AUSD"/>
    <property type="match status" value="1"/>
</dbReference>
<dbReference type="PANTHER" id="PTHR35897">
    <property type="entry name" value="METHYLTRANSFERASE AUSD"/>
    <property type="match status" value="1"/>
</dbReference>
<accession>A0A4V3XDT5</accession>